<evidence type="ECO:0000259" key="3">
    <source>
        <dbReference type="Pfam" id="PF14870"/>
    </source>
</evidence>
<dbReference type="PANTHER" id="PTHR47199:SF2">
    <property type="entry name" value="PHOTOSYSTEM II STABILITY_ASSEMBLY FACTOR HCF136, CHLOROPLASTIC"/>
    <property type="match status" value="1"/>
</dbReference>
<accession>A0A5Q0M6M4</accession>
<evidence type="ECO:0000313" key="5">
    <source>
        <dbReference type="Proteomes" id="UP000326780"/>
    </source>
</evidence>
<dbReference type="InterPro" id="IPR015943">
    <property type="entry name" value="WD40/YVTN_repeat-like_dom_sf"/>
</dbReference>
<dbReference type="SUPFAM" id="SSF110296">
    <property type="entry name" value="Oligoxyloglucan reducing end-specific cellobiohydrolase"/>
    <property type="match status" value="1"/>
</dbReference>
<evidence type="ECO:0000256" key="1">
    <source>
        <dbReference type="ARBA" id="ARBA00022531"/>
    </source>
</evidence>
<dbReference type="Proteomes" id="UP000326780">
    <property type="component" value="Chromosome"/>
</dbReference>
<keyword evidence="1" id="KW-0602">Photosynthesis</keyword>
<dbReference type="AlphaFoldDB" id="A0A5Q0M6M4"/>
<organism evidence="4 5">
    <name type="scientific">Variovorax paradoxus</name>
    <dbReference type="NCBI Taxonomy" id="34073"/>
    <lineage>
        <taxon>Bacteria</taxon>
        <taxon>Pseudomonadati</taxon>
        <taxon>Pseudomonadota</taxon>
        <taxon>Betaproteobacteria</taxon>
        <taxon>Burkholderiales</taxon>
        <taxon>Comamonadaceae</taxon>
        <taxon>Variovorax</taxon>
    </lineage>
</organism>
<feature type="domain" description="Photosynthesis system II assembly factor Ycf48/Hcf136-like" evidence="3">
    <location>
        <begin position="182"/>
        <end position="257"/>
    </location>
</feature>
<keyword evidence="4" id="KW-0378">Hydrolase</keyword>
<keyword evidence="2" id="KW-0604">Photosystem II</keyword>
<gene>
    <name evidence="4" type="ORF">GFK26_21630</name>
</gene>
<protein>
    <submittedName>
        <fullName evidence="4">Glycosyl hydrolase</fullName>
    </submittedName>
</protein>
<dbReference type="PANTHER" id="PTHR47199">
    <property type="entry name" value="PHOTOSYSTEM II STABILITY/ASSEMBLY FACTOR HCF136, CHLOROPLASTIC"/>
    <property type="match status" value="1"/>
</dbReference>
<dbReference type="EMBL" id="CP045644">
    <property type="protein sequence ID" value="QFZ85173.1"/>
    <property type="molecule type" value="Genomic_DNA"/>
</dbReference>
<dbReference type="Pfam" id="PF14870">
    <property type="entry name" value="PSII_BNR"/>
    <property type="match status" value="2"/>
</dbReference>
<dbReference type="GO" id="GO:0009523">
    <property type="term" value="C:photosystem II"/>
    <property type="evidence" value="ECO:0007669"/>
    <property type="project" value="UniProtKB-KW"/>
</dbReference>
<evidence type="ECO:0000256" key="2">
    <source>
        <dbReference type="ARBA" id="ARBA00023276"/>
    </source>
</evidence>
<proteinExistence type="predicted"/>
<feature type="domain" description="Photosynthesis system II assembly factor Ycf48/Hcf136-like" evidence="3">
    <location>
        <begin position="92"/>
        <end position="139"/>
    </location>
</feature>
<reference evidence="4 5" key="1">
    <citation type="submission" date="2019-10" db="EMBL/GenBank/DDBJ databases">
        <title>Complete genome sequence of Variovorax paradoxus 5C-2.</title>
        <authorList>
            <person name="Gogoleva N.E."/>
            <person name="Balkin A.S."/>
        </authorList>
    </citation>
    <scope>NUCLEOTIDE SEQUENCE [LARGE SCALE GENOMIC DNA]</scope>
    <source>
        <strain evidence="4 5">5C-2</strain>
    </source>
</reference>
<dbReference type="GO" id="GO:0016787">
    <property type="term" value="F:hydrolase activity"/>
    <property type="evidence" value="ECO:0007669"/>
    <property type="project" value="UniProtKB-KW"/>
</dbReference>
<name>A0A5Q0M6M4_VARPD</name>
<dbReference type="GO" id="GO:0015979">
    <property type="term" value="P:photosynthesis"/>
    <property type="evidence" value="ECO:0007669"/>
    <property type="project" value="UniProtKB-KW"/>
</dbReference>
<dbReference type="InterPro" id="IPR028203">
    <property type="entry name" value="PSII_CF48-like_dom"/>
</dbReference>
<dbReference type="Gene3D" id="2.130.10.10">
    <property type="entry name" value="YVTN repeat-like/Quinoprotein amine dehydrogenase"/>
    <property type="match status" value="2"/>
</dbReference>
<sequence length="375" mass="39112">MPNNATVMGPESAGLSRRRRALLGYALGSVGAALAEPVMAASPPGRILAALREPALKTARMTSVALLASAKAGERLVCVGERGIAIYSDDSGQSWMQAHVPVSATLTAVNFVSPSLGWCVGHLGVVLNTQDGGRTWTKQLDGLQLPAVINALADDPASSLGLDAKARLKSQAVALESDGPDKPFFDLDFRDERQGVVVGAYNLAFRTGDGGRTWKPFSHDIDNPKGMHLYALARRGSDLFAVGEQGIVLRASGEGTAMKAAISPYKGTLFGAVSTEGSLVAYGLRGKAFASIDGATTWHESITGVGSSIGCGVALGEERIALATHAGDLLLSENGGRIFKRQSMPEALAFTSLLFVKPGLLIGTTLRGVRRVSLA</sequence>
<evidence type="ECO:0000313" key="4">
    <source>
        <dbReference type="EMBL" id="QFZ85173.1"/>
    </source>
</evidence>